<dbReference type="CDD" id="cd11386">
    <property type="entry name" value="MCP_signal"/>
    <property type="match status" value="1"/>
</dbReference>
<feature type="compositionally biased region" description="Polar residues" evidence="5">
    <location>
        <begin position="474"/>
        <end position="499"/>
    </location>
</feature>
<dbReference type="FunFam" id="1.10.287.950:FF:000001">
    <property type="entry name" value="Methyl-accepting chemotaxis sensory transducer"/>
    <property type="match status" value="1"/>
</dbReference>
<feature type="domain" description="HAMP" evidence="8">
    <location>
        <begin position="147"/>
        <end position="200"/>
    </location>
</feature>
<dbReference type="SUPFAM" id="SSF58104">
    <property type="entry name" value="Methyl-accepting chemotaxis protein (MCP) signaling domain"/>
    <property type="match status" value="1"/>
</dbReference>
<dbReference type="PROSITE" id="PS50111">
    <property type="entry name" value="CHEMOTAXIS_TRANSDUC_2"/>
    <property type="match status" value="1"/>
</dbReference>
<feature type="transmembrane region" description="Helical" evidence="6">
    <location>
        <begin position="20"/>
        <end position="40"/>
    </location>
</feature>
<reference evidence="9 10" key="1">
    <citation type="submission" date="2020-04" db="EMBL/GenBank/DDBJ databases">
        <title>Description of novel Gluconacetobacter.</title>
        <authorList>
            <person name="Sombolestani A."/>
        </authorList>
    </citation>
    <scope>NUCLEOTIDE SEQUENCE [LARGE SCALE GENOMIC DNA]</scope>
    <source>
        <strain evidence="9 10">LMG 27800</strain>
    </source>
</reference>
<dbReference type="RefSeq" id="WP_182947243.1">
    <property type="nucleotide sequence ID" value="NZ_JABEQK010000001.1"/>
</dbReference>
<dbReference type="InterPro" id="IPR004089">
    <property type="entry name" value="MCPsignal_dom"/>
</dbReference>
<dbReference type="SMART" id="SM00304">
    <property type="entry name" value="HAMP"/>
    <property type="match status" value="2"/>
</dbReference>
<comment type="caution">
    <text evidence="9">The sequence shown here is derived from an EMBL/GenBank/DDBJ whole genome shotgun (WGS) entry which is preliminary data.</text>
</comment>
<evidence type="ECO:0000313" key="10">
    <source>
        <dbReference type="Proteomes" id="UP000540556"/>
    </source>
</evidence>
<dbReference type="Gene3D" id="6.10.340.10">
    <property type="match status" value="1"/>
</dbReference>
<evidence type="ECO:0000313" key="9">
    <source>
        <dbReference type="EMBL" id="MBB2203611.1"/>
    </source>
</evidence>
<keyword evidence="6" id="KW-1133">Transmembrane helix</keyword>
<proteinExistence type="inferred from homology"/>
<sequence>MLNWLYRDAPFRSKIRTVMLALEAYLLLQIIIETAGYFIHEPIQHMFILNMCALGFGAFVVQMIWFMLSRVVTMPLETLTELGEKLSKGELPSNVPFLENEDCVGRMARVMVQFARRVEEQKEAQSRLTSMAGEIQQSLQRSQTRDQQTHAAIDELGAALADMAHGDLRTRITSDIFNGEFSPLRDAFNNSAARLNDAMRALASNSELIATGATEISTASDDLAKRTEKQAANLGQAAASVRTITDGVQRTAKACSEASSDAKQSLDKVKSATDVMTQTTQAMDGIKKSSDAIGEIISVIDGIAFQTNVLALNAGVEAARAGDAGRGFAVVAQEVRSLAEKSAKSANEIKRLISVSAEQVDKGVDLVQQTGRYLGEFAGSTKNIATRVEEISVSTREQAQRLSEVTSSIGDMDQVTQQNAAMVEETTAASHNLTAETRTLTQTLSRFKINEDRGNHTFDESMITLPAERPVVKTPQTPKARTASTPLLTTSSDQGWEDF</sequence>
<dbReference type="PROSITE" id="PS50885">
    <property type="entry name" value="HAMP"/>
    <property type="match status" value="2"/>
</dbReference>
<feature type="region of interest" description="Disordered" evidence="5">
    <location>
        <begin position="469"/>
        <end position="499"/>
    </location>
</feature>
<keyword evidence="2" id="KW-0145">Chemotaxis</keyword>
<dbReference type="PANTHER" id="PTHR43531">
    <property type="entry name" value="PROTEIN ICFG"/>
    <property type="match status" value="1"/>
</dbReference>
<feature type="domain" description="Methyl-accepting transducer" evidence="7">
    <location>
        <begin position="205"/>
        <end position="434"/>
    </location>
</feature>
<dbReference type="Pfam" id="PF00015">
    <property type="entry name" value="MCPsignal"/>
    <property type="match status" value="1"/>
</dbReference>
<evidence type="ECO:0000256" key="3">
    <source>
        <dbReference type="ARBA" id="ARBA00029447"/>
    </source>
</evidence>
<gene>
    <name evidence="9" type="ORF">HLH27_01070</name>
</gene>
<dbReference type="InterPro" id="IPR003660">
    <property type="entry name" value="HAMP_dom"/>
</dbReference>
<evidence type="ECO:0000256" key="6">
    <source>
        <dbReference type="SAM" id="Phobius"/>
    </source>
</evidence>
<keyword evidence="10" id="KW-1185">Reference proteome</keyword>
<dbReference type="Gene3D" id="1.10.287.950">
    <property type="entry name" value="Methyl-accepting chemotaxis protein"/>
    <property type="match status" value="1"/>
</dbReference>
<comment type="similarity">
    <text evidence="3">Belongs to the methyl-accepting chemotaxis (MCP) protein family.</text>
</comment>
<comment type="subcellular location">
    <subcellularLocation>
        <location evidence="1">Membrane</location>
    </subcellularLocation>
</comment>
<protein>
    <submittedName>
        <fullName evidence="9">Methyl-accepting chemotaxis protein</fullName>
    </submittedName>
</protein>
<dbReference type="GO" id="GO:0007165">
    <property type="term" value="P:signal transduction"/>
    <property type="evidence" value="ECO:0007669"/>
    <property type="project" value="UniProtKB-KW"/>
</dbReference>
<name>A0A7W4KAZ6_9PROT</name>
<evidence type="ECO:0000256" key="1">
    <source>
        <dbReference type="ARBA" id="ARBA00004370"/>
    </source>
</evidence>
<dbReference type="EMBL" id="JABEQK010000001">
    <property type="protein sequence ID" value="MBB2203611.1"/>
    <property type="molecule type" value="Genomic_DNA"/>
</dbReference>
<evidence type="ECO:0000259" key="8">
    <source>
        <dbReference type="PROSITE" id="PS50885"/>
    </source>
</evidence>
<dbReference type="SMART" id="SM00283">
    <property type="entry name" value="MA"/>
    <property type="match status" value="1"/>
</dbReference>
<accession>A0A7W4KAZ6</accession>
<evidence type="ECO:0000256" key="4">
    <source>
        <dbReference type="PROSITE-ProRule" id="PRU00284"/>
    </source>
</evidence>
<dbReference type="AlphaFoldDB" id="A0A7W4KAZ6"/>
<feature type="domain" description="HAMP" evidence="8">
    <location>
        <begin position="70"/>
        <end position="123"/>
    </location>
</feature>
<evidence type="ECO:0000256" key="2">
    <source>
        <dbReference type="ARBA" id="ARBA00022500"/>
    </source>
</evidence>
<evidence type="ECO:0000259" key="7">
    <source>
        <dbReference type="PROSITE" id="PS50111"/>
    </source>
</evidence>
<dbReference type="GO" id="GO:0016020">
    <property type="term" value="C:membrane"/>
    <property type="evidence" value="ECO:0007669"/>
    <property type="project" value="UniProtKB-SubCell"/>
</dbReference>
<keyword evidence="6" id="KW-0472">Membrane</keyword>
<keyword evidence="6" id="KW-0812">Transmembrane</keyword>
<dbReference type="Pfam" id="PF00672">
    <property type="entry name" value="HAMP"/>
    <property type="match status" value="1"/>
</dbReference>
<dbReference type="GO" id="GO:0006935">
    <property type="term" value="P:chemotaxis"/>
    <property type="evidence" value="ECO:0007669"/>
    <property type="project" value="UniProtKB-KW"/>
</dbReference>
<keyword evidence="4" id="KW-0807">Transducer</keyword>
<organism evidence="9 10">
    <name type="scientific">Gluconacetobacter takamatsuzukensis</name>
    <dbReference type="NCBI Taxonomy" id="1286190"/>
    <lineage>
        <taxon>Bacteria</taxon>
        <taxon>Pseudomonadati</taxon>
        <taxon>Pseudomonadota</taxon>
        <taxon>Alphaproteobacteria</taxon>
        <taxon>Acetobacterales</taxon>
        <taxon>Acetobacteraceae</taxon>
        <taxon>Gluconacetobacter</taxon>
    </lineage>
</organism>
<dbReference type="PANTHER" id="PTHR43531:SF11">
    <property type="entry name" value="METHYL-ACCEPTING CHEMOTAXIS PROTEIN 3"/>
    <property type="match status" value="1"/>
</dbReference>
<dbReference type="Proteomes" id="UP000540556">
    <property type="component" value="Unassembled WGS sequence"/>
</dbReference>
<feature type="transmembrane region" description="Helical" evidence="6">
    <location>
        <begin position="46"/>
        <end position="68"/>
    </location>
</feature>
<dbReference type="InterPro" id="IPR051310">
    <property type="entry name" value="MCP_chemotaxis"/>
</dbReference>
<evidence type="ECO:0000256" key="5">
    <source>
        <dbReference type="SAM" id="MobiDB-lite"/>
    </source>
</evidence>